<accession>A0ABV7AXP0</accession>
<organism evidence="2 3">
    <name type="scientific">Azotobacter bryophylli</name>
    <dbReference type="NCBI Taxonomy" id="1986537"/>
    <lineage>
        <taxon>Bacteria</taxon>
        <taxon>Pseudomonadati</taxon>
        <taxon>Pseudomonadota</taxon>
        <taxon>Gammaproteobacteria</taxon>
        <taxon>Pseudomonadales</taxon>
        <taxon>Pseudomonadaceae</taxon>
        <taxon>Azotobacter</taxon>
    </lineage>
</organism>
<protein>
    <submittedName>
        <fullName evidence="2">SIMPL domain-containing protein</fullName>
    </submittedName>
</protein>
<dbReference type="EMBL" id="JBHRSJ010000034">
    <property type="protein sequence ID" value="MFC2973933.1"/>
    <property type="molecule type" value="Genomic_DNA"/>
</dbReference>
<dbReference type="Gene3D" id="3.30.70.2970">
    <property type="entry name" value="Protein of unknown function (DUF541), domain 2"/>
    <property type="match status" value="1"/>
</dbReference>
<proteinExistence type="predicted"/>
<dbReference type="RefSeq" id="WP_377816329.1">
    <property type="nucleotide sequence ID" value="NZ_JBHRSJ010000034.1"/>
</dbReference>
<evidence type="ECO:0000313" key="3">
    <source>
        <dbReference type="Proteomes" id="UP001595457"/>
    </source>
</evidence>
<dbReference type="InterPro" id="IPR007497">
    <property type="entry name" value="SIMPL/DUF541"/>
</dbReference>
<dbReference type="PANTHER" id="PTHR34387:SF1">
    <property type="entry name" value="PERIPLASMIC IMMUNOGENIC PROTEIN"/>
    <property type="match status" value="1"/>
</dbReference>
<dbReference type="Proteomes" id="UP001595457">
    <property type="component" value="Unassembled WGS sequence"/>
</dbReference>
<dbReference type="Gene3D" id="3.30.110.170">
    <property type="entry name" value="Protein of unknown function (DUF541), domain 1"/>
    <property type="match status" value="1"/>
</dbReference>
<comment type="caution">
    <text evidence="2">The sequence shown here is derived from an EMBL/GenBank/DDBJ whole genome shotgun (WGS) entry which is preliminary data.</text>
</comment>
<keyword evidence="1" id="KW-0732">Signal</keyword>
<evidence type="ECO:0000256" key="1">
    <source>
        <dbReference type="SAM" id="SignalP"/>
    </source>
</evidence>
<evidence type="ECO:0000313" key="2">
    <source>
        <dbReference type="EMBL" id="MFC2973933.1"/>
    </source>
</evidence>
<dbReference type="InterPro" id="IPR052022">
    <property type="entry name" value="26kDa_periplasmic_antigen"/>
</dbReference>
<reference evidence="3" key="1">
    <citation type="journal article" date="2019" name="Int. J. Syst. Evol. Microbiol.">
        <title>The Global Catalogue of Microorganisms (GCM) 10K type strain sequencing project: providing services to taxonomists for standard genome sequencing and annotation.</title>
        <authorList>
            <consortium name="The Broad Institute Genomics Platform"/>
            <consortium name="The Broad Institute Genome Sequencing Center for Infectious Disease"/>
            <person name="Wu L."/>
            <person name="Ma J."/>
        </authorList>
    </citation>
    <scope>NUCLEOTIDE SEQUENCE [LARGE SCALE GENOMIC DNA]</scope>
    <source>
        <strain evidence="3">KCTC 62195</strain>
    </source>
</reference>
<dbReference type="PANTHER" id="PTHR34387">
    <property type="entry name" value="SLR1258 PROTEIN"/>
    <property type="match status" value="1"/>
</dbReference>
<name>A0ABV7AXP0_9GAMM</name>
<dbReference type="Pfam" id="PF04402">
    <property type="entry name" value="SIMPL"/>
    <property type="match status" value="1"/>
</dbReference>
<feature type="chain" id="PRO_5045612641" evidence="1">
    <location>
        <begin position="24"/>
        <end position="237"/>
    </location>
</feature>
<sequence>MIVPFRRAGLLALAVLASLPALADSAAPRYNQVSLRAEVSREVPHDLMQVNLYSEVQHADASQLAGETTRRLNAAVERARKAQGVKISLGSRNSYPVYDKDGSRIVAWRERANLHLESTDFSALSQLTADLLGDLKMGGMEFAVADATRRKHEDELLREAVAAFKARAQLATEALGAHGYRLVNLDLNGSGMHPPIPMRAAAMKSMGQLEAAQPQEIEAGTSQVGINAEGVIEVQMP</sequence>
<gene>
    <name evidence="2" type="ORF">ACFOJE_17160</name>
</gene>
<keyword evidence="3" id="KW-1185">Reference proteome</keyword>
<feature type="signal peptide" evidence="1">
    <location>
        <begin position="1"/>
        <end position="23"/>
    </location>
</feature>